<protein>
    <submittedName>
        <fullName evidence="3">DUF5591 domain-containing protein</fullName>
    </submittedName>
</protein>
<dbReference type="SUPFAM" id="SSF52141">
    <property type="entry name" value="Uracil-DNA glycosylase-like"/>
    <property type="match status" value="1"/>
</dbReference>
<dbReference type="InterPro" id="IPR036895">
    <property type="entry name" value="Uracil-DNA_glycosylase-like_sf"/>
</dbReference>
<keyword evidence="4" id="KW-1185">Reference proteome</keyword>
<evidence type="ECO:0000256" key="1">
    <source>
        <dbReference type="ARBA" id="ARBA00022694"/>
    </source>
</evidence>
<dbReference type="AlphaFoldDB" id="A0AAF0FZA2"/>
<accession>A0AAF0FZA2</accession>
<reference evidence="3" key="1">
    <citation type="submission" date="2022-01" db="EMBL/GenBank/DDBJ databases">
        <title>Complete genome of Methanomicrobium antiquum DSM 21220.</title>
        <authorList>
            <person name="Chen S.-C."/>
            <person name="You Y.-T."/>
            <person name="Zhou Y.-Z."/>
            <person name="Lai M.-C."/>
        </authorList>
    </citation>
    <scope>NUCLEOTIDE SEQUENCE</scope>
    <source>
        <strain evidence="3">DSM 21220</strain>
    </source>
</reference>
<evidence type="ECO:0000313" key="3">
    <source>
        <dbReference type="EMBL" id="WFN37219.1"/>
    </source>
</evidence>
<dbReference type="Pfam" id="PF17884">
    <property type="entry name" value="DUF5591"/>
    <property type="match status" value="1"/>
</dbReference>
<name>A0AAF0FZA2_9EURY</name>
<sequence length="218" mass="25465">MQTPNPNENIKDGDSRPILTGPPFYLPEFEKSHRYIIDEYEVKYRDIAIFMPCAIKKPYSQSPSHKLIRMIISQVLPPESYHIVVFGTCGIVPGELEEMYPYAHYKYMLGKVNDEKIREDFLRIETDRVAAYLEKTRDVYKYRVGYCLGLFRESLIRGSKKSGVPIDLLLPSGEKIQRIIEEEDCTFQEGSLSMDDYLGEFCDELLRLRKFVLNKNEK</sequence>
<dbReference type="Gene3D" id="3.40.50.10630">
    <property type="entry name" value="Uracil-DNA glycosylase-like"/>
    <property type="match status" value="1"/>
</dbReference>
<evidence type="ECO:0000313" key="4">
    <source>
        <dbReference type="Proteomes" id="UP001218895"/>
    </source>
</evidence>
<dbReference type="EMBL" id="CP091092">
    <property type="protein sequence ID" value="WFN37219.1"/>
    <property type="molecule type" value="Genomic_DNA"/>
</dbReference>
<evidence type="ECO:0000259" key="2">
    <source>
        <dbReference type="Pfam" id="PF17884"/>
    </source>
</evidence>
<gene>
    <name evidence="3" type="ORF">L1994_02185</name>
</gene>
<proteinExistence type="predicted"/>
<dbReference type="KEGG" id="manq:L1994_02185"/>
<feature type="domain" description="DUF5591" evidence="2">
    <location>
        <begin position="36"/>
        <end position="109"/>
    </location>
</feature>
<dbReference type="InterPro" id="IPR040777">
    <property type="entry name" value="DUF5591"/>
</dbReference>
<keyword evidence="1" id="KW-0819">tRNA processing</keyword>
<dbReference type="Proteomes" id="UP001218895">
    <property type="component" value="Chromosome"/>
</dbReference>
<dbReference type="RefSeq" id="WP_278100059.1">
    <property type="nucleotide sequence ID" value="NZ_CP091092.1"/>
</dbReference>
<organism evidence="3 4">
    <name type="scientific">Methanomicrobium antiquum</name>
    <dbReference type="NCBI Taxonomy" id="487686"/>
    <lineage>
        <taxon>Archaea</taxon>
        <taxon>Methanobacteriati</taxon>
        <taxon>Methanobacteriota</taxon>
        <taxon>Stenosarchaea group</taxon>
        <taxon>Methanomicrobia</taxon>
        <taxon>Methanomicrobiales</taxon>
        <taxon>Methanomicrobiaceae</taxon>
        <taxon>Methanomicrobium</taxon>
    </lineage>
</organism>
<dbReference type="GO" id="GO:0008033">
    <property type="term" value="P:tRNA processing"/>
    <property type="evidence" value="ECO:0007669"/>
    <property type="project" value="UniProtKB-KW"/>
</dbReference>
<dbReference type="GeneID" id="79949166"/>